<dbReference type="InterPro" id="IPR035917">
    <property type="entry name" value="YjbQ-like_sf"/>
</dbReference>
<keyword evidence="3" id="KW-1185">Reference proteome</keyword>
<evidence type="ECO:0000313" key="3">
    <source>
        <dbReference type="Proteomes" id="UP000461585"/>
    </source>
</evidence>
<evidence type="ECO:0000256" key="1">
    <source>
        <dbReference type="ARBA" id="ARBA00005534"/>
    </source>
</evidence>
<name>A0A7X5HWQ1_9FIRM</name>
<dbReference type="PIRSF" id="PIRSF004681">
    <property type="entry name" value="UCP004681"/>
    <property type="match status" value="1"/>
</dbReference>
<dbReference type="NCBIfam" id="TIGR00149">
    <property type="entry name" value="TIGR00149_YjbQ"/>
    <property type="match status" value="1"/>
</dbReference>
<protein>
    <submittedName>
        <fullName evidence="2">YjbQ family protein</fullName>
    </submittedName>
</protein>
<dbReference type="EMBL" id="JAAEEH010000026">
    <property type="protein sequence ID" value="NDL68032.1"/>
    <property type="molecule type" value="Genomic_DNA"/>
</dbReference>
<comment type="similarity">
    <text evidence="1">Belongs to the UPF0047 family.</text>
</comment>
<dbReference type="SUPFAM" id="SSF111038">
    <property type="entry name" value="YjbQ-like"/>
    <property type="match status" value="1"/>
</dbReference>
<gene>
    <name evidence="2" type="ORF">GXN74_09800</name>
</gene>
<dbReference type="AlphaFoldDB" id="A0A7X5HWQ1"/>
<dbReference type="PANTHER" id="PTHR30615">
    <property type="entry name" value="UNCHARACTERIZED PROTEIN YJBQ-RELATED"/>
    <property type="match status" value="1"/>
</dbReference>
<organism evidence="2 3">
    <name type="scientific">Anaerotalea alkaliphila</name>
    <dbReference type="NCBI Taxonomy" id="2662126"/>
    <lineage>
        <taxon>Bacteria</taxon>
        <taxon>Bacillati</taxon>
        <taxon>Bacillota</taxon>
        <taxon>Clostridia</taxon>
        <taxon>Eubacteriales</taxon>
        <taxon>Anaerotalea</taxon>
    </lineage>
</organism>
<dbReference type="PANTHER" id="PTHR30615:SF8">
    <property type="entry name" value="UPF0047 PROTEIN C4A8.02C"/>
    <property type="match status" value="1"/>
</dbReference>
<comment type="caution">
    <text evidence="2">The sequence shown here is derived from an EMBL/GenBank/DDBJ whole genome shotgun (WGS) entry which is preliminary data.</text>
</comment>
<accession>A0A7X5HWQ1</accession>
<evidence type="ECO:0000313" key="2">
    <source>
        <dbReference type="EMBL" id="NDL68032.1"/>
    </source>
</evidence>
<dbReference type="InterPro" id="IPR001602">
    <property type="entry name" value="UPF0047_YjbQ-like"/>
</dbReference>
<dbReference type="Gene3D" id="2.60.120.460">
    <property type="entry name" value="YjbQ-like"/>
    <property type="match status" value="1"/>
</dbReference>
<dbReference type="PROSITE" id="PS01314">
    <property type="entry name" value="UPF0047"/>
    <property type="match status" value="1"/>
</dbReference>
<dbReference type="Proteomes" id="UP000461585">
    <property type="component" value="Unassembled WGS sequence"/>
</dbReference>
<dbReference type="Pfam" id="PF01894">
    <property type="entry name" value="YjbQ"/>
    <property type="match status" value="1"/>
</dbReference>
<reference evidence="2 3" key="1">
    <citation type="submission" date="2020-01" db="EMBL/GenBank/DDBJ databases">
        <title>Anaeroalcalibacter tamaniensis gen. nov., sp. nov., moderately halophilic strictly anaerobic fermenter bacterium from mud volcano of Taman peninsula.</title>
        <authorList>
            <person name="Frolova A."/>
            <person name="Merkel A.Y."/>
            <person name="Slobodkin A.I."/>
        </authorList>
    </citation>
    <scope>NUCLEOTIDE SEQUENCE [LARGE SCALE GENOMIC DNA]</scope>
    <source>
        <strain evidence="2 3">F-3ap</strain>
    </source>
</reference>
<sequence>MLKEIPVITKHQIEMTDITVEVNALVKESGVQEGICIVFVPHTTAGITINENADPDVKKDMVKELNKIVPFEDNYKHFEGNSAAHLKASFMGFSQTLIIHGGHLLRGTWQGLYFCEFDGPRHRKVHVKIQETR</sequence>
<proteinExistence type="inferred from homology"/>
<dbReference type="RefSeq" id="WP_162370755.1">
    <property type="nucleotide sequence ID" value="NZ_JAAEEH010000026.1"/>
</dbReference>